<name>A0ABW1IUT8_9BACL</name>
<feature type="transmembrane region" description="Helical" evidence="7">
    <location>
        <begin position="12"/>
        <end position="30"/>
    </location>
</feature>
<dbReference type="GO" id="GO:0016757">
    <property type="term" value="F:glycosyltransferase activity"/>
    <property type="evidence" value="ECO:0007669"/>
    <property type="project" value="UniProtKB-KW"/>
</dbReference>
<protein>
    <submittedName>
        <fullName evidence="8">Prolipoprotein diacylglyceryl transferase family protein</fullName>
        <ecNumber evidence="8">2.4.99.-</ecNumber>
    </submittedName>
</protein>
<evidence type="ECO:0000313" key="8">
    <source>
        <dbReference type="EMBL" id="MFC5988603.1"/>
    </source>
</evidence>
<proteinExistence type="inferred from homology"/>
<feature type="transmembrane region" description="Helical" evidence="7">
    <location>
        <begin position="208"/>
        <end position="233"/>
    </location>
</feature>
<feature type="transmembrane region" description="Helical" evidence="7">
    <location>
        <begin position="184"/>
        <end position="202"/>
    </location>
</feature>
<evidence type="ECO:0000256" key="7">
    <source>
        <dbReference type="SAM" id="Phobius"/>
    </source>
</evidence>
<evidence type="ECO:0000256" key="4">
    <source>
        <dbReference type="ARBA" id="ARBA00022692"/>
    </source>
</evidence>
<feature type="transmembrane region" description="Helical" evidence="7">
    <location>
        <begin position="51"/>
        <end position="72"/>
    </location>
</feature>
<reference evidence="9" key="1">
    <citation type="journal article" date="2019" name="Int. J. Syst. Evol. Microbiol.">
        <title>The Global Catalogue of Microorganisms (GCM) 10K type strain sequencing project: providing services to taxonomists for standard genome sequencing and annotation.</title>
        <authorList>
            <consortium name="The Broad Institute Genomics Platform"/>
            <consortium name="The Broad Institute Genome Sequencing Center for Infectious Disease"/>
            <person name="Wu L."/>
            <person name="Ma J."/>
        </authorList>
    </citation>
    <scope>NUCLEOTIDE SEQUENCE [LARGE SCALE GENOMIC DNA]</scope>
    <source>
        <strain evidence="9">CCM 8749</strain>
    </source>
</reference>
<evidence type="ECO:0000256" key="6">
    <source>
        <dbReference type="ARBA" id="ARBA00023136"/>
    </source>
</evidence>
<organism evidence="8 9">
    <name type="scientific">Marinicrinis lubricantis</name>
    <dbReference type="NCBI Taxonomy" id="2086470"/>
    <lineage>
        <taxon>Bacteria</taxon>
        <taxon>Bacillati</taxon>
        <taxon>Bacillota</taxon>
        <taxon>Bacilli</taxon>
        <taxon>Bacillales</taxon>
        <taxon>Paenibacillaceae</taxon>
    </lineage>
</organism>
<keyword evidence="4 7" id="KW-0812">Transmembrane</keyword>
<accession>A0ABW1IUT8</accession>
<comment type="similarity">
    <text evidence="1">Belongs to the Lgt family.</text>
</comment>
<keyword evidence="5 7" id="KW-1133">Transmembrane helix</keyword>
<evidence type="ECO:0000313" key="9">
    <source>
        <dbReference type="Proteomes" id="UP001596250"/>
    </source>
</evidence>
<keyword evidence="3 8" id="KW-0808">Transferase</keyword>
<keyword evidence="2" id="KW-1003">Cell membrane</keyword>
<dbReference type="EMBL" id="JBHSQV010000183">
    <property type="protein sequence ID" value="MFC5988603.1"/>
    <property type="molecule type" value="Genomic_DNA"/>
</dbReference>
<evidence type="ECO:0000256" key="2">
    <source>
        <dbReference type="ARBA" id="ARBA00022475"/>
    </source>
</evidence>
<dbReference type="EC" id="2.4.99.-" evidence="8"/>
<feature type="transmembrane region" description="Helical" evidence="7">
    <location>
        <begin position="155"/>
        <end position="172"/>
    </location>
</feature>
<dbReference type="InterPro" id="IPR001640">
    <property type="entry name" value="Lgt"/>
</dbReference>
<feature type="transmembrane region" description="Helical" evidence="7">
    <location>
        <begin position="78"/>
        <end position="98"/>
    </location>
</feature>
<keyword evidence="6 7" id="KW-0472">Membrane</keyword>
<keyword evidence="9" id="KW-1185">Reference proteome</keyword>
<dbReference type="Proteomes" id="UP001596250">
    <property type="component" value="Unassembled WGS sequence"/>
</dbReference>
<evidence type="ECO:0000256" key="1">
    <source>
        <dbReference type="ARBA" id="ARBA00007150"/>
    </source>
</evidence>
<dbReference type="PANTHER" id="PTHR30589:SF0">
    <property type="entry name" value="PHOSPHATIDYLGLYCEROL--PROLIPOPROTEIN DIACYLGLYCERYL TRANSFERASE"/>
    <property type="match status" value="1"/>
</dbReference>
<sequence length="285" mass="32310">MPEILQFGPFMIKLNWLLMGFSGMVGYYVLQKLIKNSPFYDSPILDKLFNSFIIVFFVWKFSPLLFSPSILWSNPYRLITMIGSSTGLWIGVTVAVFYMTISIRRLKVPAFFIGDLLAIGTITSVLVYSLIGWQYGSATSLPWGISIESPQFKYHPINVYMLFITVPMLIYLWRQRSKVGSGNIVVLFLTYFGAGLMLVSLFKPKALFLLGLSGQQIVYLLMMAAGFISSMFLNRLKHHEQTSISERDEDQHDAAWVLSSDPGNAVADQIRSENSSKENRTIFSD</sequence>
<dbReference type="RefSeq" id="WP_379896081.1">
    <property type="nucleotide sequence ID" value="NZ_CBCSCT010000010.1"/>
</dbReference>
<feature type="transmembrane region" description="Helical" evidence="7">
    <location>
        <begin position="110"/>
        <end position="135"/>
    </location>
</feature>
<evidence type="ECO:0000256" key="5">
    <source>
        <dbReference type="ARBA" id="ARBA00022989"/>
    </source>
</evidence>
<dbReference type="Pfam" id="PF01790">
    <property type="entry name" value="LGT"/>
    <property type="match status" value="1"/>
</dbReference>
<keyword evidence="8" id="KW-0328">Glycosyltransferase</keyword>
<gene>
    <name evidence="8" type="ORF">ACFPXP_19540</name>
</gene>
<dbReference type="PANTHER" id="PTHR30589">
    <property type="entry name" value="PROLIPOPROTEIN DIACYLGLYCERYL TRANSFERASE"/>
    <property type="match status" value="1"/>
</dbReference>
<comment type="caution">
    <text evidence="8">The sequence shown here is derived from an EMBL/GenBank/DDBJ whole genome shotgun (WGS) entry which is preliminary data.</text>
</comment>
<evidence type="ECO:0000256" key="3">
    <source>
        <dbReference type="ARBA" id="ARBA00022679"/>
    </source>
</evidence>